<keyword evidence="6 9" id="KW-1133">Transmembrane helix</keyword>
<dbReference type="GO" id="GO:0017038">
    <property type="term" value="P:protein import"/>
    <property type="evidence" value="ECO:0007669"/>
    <property type="project" value="TreeGrafter"/>
</dbReference>
<evidence type="ECO:0000259" key="10">
    <source>
        <dbReference type="Pfam" id="PF01618"/>
    </source>
</evidence>
<dbReference type="InterPro" id="IPR050790">
    <property type="entry name" value="ExbB/TolQ_transport"/>
</dbReference>
<evidence type="ECO:0000256" key="2">
    <source>
        <dbReference type="ARBA" id="ARBA00022448"/>
    </source>
</evidence>
<evidence type="ECO:0000313" key="12">
    <source>
        <dbReference type="Proteomes" id="UP000017148"/>
    </source>
</evidence>
<protein>
    <submittedName>
        <fullName evidence="11">MotA/TolQ/ExbB family protein</fullName>
    </submittedName>
</protein>
<dbReference type="AlphaFoldDB" id="U7D8H4"/>
<dbReference type="GO" id="GO:0005886">
    <property type="term" value="C:plasma membrane"/>
    <property type="evidence" value="ECO:0007669"/>
    <property type="project" value="UniProtKB-SubCell"/>
</dbReference>
<dbReference type="PANTHER" id="PTHR30625">
    <property type="entry name" value="PROTEIN TOLQ"/>
    <property type="match status" value="1"/>
</dbReference>
<keyword evidence="3" id="KW-1003">Cell membrane</keyword>
<feature type="transmembrane region" description="Helical" evidence="9">
    <location>
        <begin position="68"/>
        <end position="89"/>
    </location>
</feature>
<reference evidence="11 12" key="1">
    <citation type="journal article" date="2013" name="Environ. Microbiol.">
        <title>Genome analysis of Chitinivibrio alkaliphilus gen. nov., sp. nov., a novel extremely haloalkaliphilic anaerobic chitinolytic bacterium from the candidate phylum Termite Group 3.</title>
        <authorList>
            <person name="Sorokin D.Y."/>
            <person name="Gumerov V.M."/>
            <person name="Rakitin A.L."/>
            <person name="Beletsky A.V."/>
            <person name="Damste J.S."/>
            <person name="Muyzer G."/>
            <person name="Mardanov A.V."/>
            <person name="Ravin N.V."/>
        </authorList>
    </citation>
    <scope>NUCLEOTIDE SEQUENCE [LARGE SCALE GENOMIC DNA]</scope>
    <source>
        <strain evidence="11 12">ACht1</strain>
    </source>
</reference>
<evidence type="ECO:0000256" key="4">
    <source>
        <dbReference type="ARBA" id="ARBA00022692"/>
    </source>
</evidence>
<evidence type="ECO:0000256" key="1">
    <source>
        <dbReference type="ARBA" id="ARBA00004651"/>
    </source>
</evidence>
<organism evidence="11 12">
    <name type="scientific">Chitinivibrio alkaliphilus ACht1</name>
    <dbReference type="NCBI Taxonomy" id="1313304"/>
    <lineage>
        <taxon>Bacteria</taxon>
        <taxon>Pseudomonadati</taxon>
        <taxon>Fibrobacterota</taxon>
        <taxon>Chitinivibrionia</taxon>
        <taxon>Chitinivibrionales</taxon>
        <taxon>Chitinivibrionaceae</taxon>
        <taxon>Chitinivibrio</taxon>
    </lineage>
</organism>
<evidence type="ECO:0000313" key="11">
    <source>
        <dbReference type="EMBL" id="ERP31846.1"/>
    </source>
</evidence>
<name>U7D8H4_9BACT</name>
<evidence type="ECO:0000256" key="9">
    <source>
        <dbReference type="SAM" id="Phobius"/>
    </source>
</evidence>
<dbReference type="InterPro" id="IPR002898">
    <property type="entry name" value="MotA_ExbB_proton_chnl"/>
</dbReference>
<sequence length="117" mass="12794">MAEAVDEAAVLQIPRFSQRLNYLSLFANIATLLGLLGTIAGLQEAFMALDSLEASQRAAMLAGGISKAMNTTAFGLVIAVPCMVAYTFLHNTQVALTHRLDDAMLRFHNFLHKRQSR</sequence>
<keyword evidence="5 8" id="KW-0653">Protein transport</keyword>
<keyword evidence="2 8" id="KW-0813">Transport</keyword>
<dbReference type="eggNOG" id="COG0811">
    <property type="taxonomic scope" value="Bacteria"/>
</dbReference>
<comment type="similarity">
    <text evidence="8">Belongs to the exbB/tolQ family.</text>
</comment>
<evidence type="ECO:0000256" key="8">
    <source>
        <dbReference type="RuleBase" id="RU004057"/>
    </source>
</evidence>
<feature type="transmembrane region" description="Helical" evidence="9">
    <location>
        <begin position="20"/>
        <end position="42"/>
    </location>
</feature>
<keyword evidence="7 9" id="KW-0472">Membrane</keyword>
<keyword evidence="12" id="KW-1185">Reference proteome</keyword>
<comment type="subcellular location">
    <subcellularLocation>
        <location evidence="1">Cell membrane</location>
        <topology evidence="1">Multi-pass membrane protein</topology>
    </subcellularLocation>
    <subcellularLocation>
        <location evidence="8">Membrane</location>
        <topology evidence="8">Multi-pass membrane protein</topology>
    </subcellularLocation>
</comment>
<comment type="caution">
    <text evidence="11">The sequence shown here is derived from an EMBL/GenBank/DDBJ whole genome shotgun (WGS) entry which is preliminary data.</text>
</comment>
<dbReference type="STRING" id="1313304.CALK_1295"/>
<dbReference type="Pfam" id="PF01618">
    <property type="entry name" value="MotA_ExbB"/>
    <property type="match status" value="1"/>
</dbReference>
<evidence type="ECO:0000256" key="7">
    <source>
        <dbReference type="ARBA" id="ARBA00023136"/>
    </source>
</evidence>
<proteinExistence type="inferred from homology"/>
<accession>U7D8H4</accession>
<dbReference type="PANTHER" id="PTHR30625:SF15">
    <property type="entry name" value="BIOPOLYMER TRANSPORT PROTEIN EXBB"/>
    <property type="match status" value="1"/>
</dbReference>
<keyword evidence="4 9" id="KW-0812">Transmembrane</keyword>
<gene>
    <name evidence="11" type="ORF">CALK_1295</name>
</gene>
<evidence type="ECO:0000256" key="6">
    <source>
        <dbReference type="ARBA" id="ARBA00022989"/>
    </source>
</evidence>
<dbReference type="Proteomes" id="UP000017148">
    <property type="component" value="Unassembled WGS sequence"/>
</dbReference>
<evidence type="ECO:0000256" key="3">
    <source>
        <dbReference type="ARBA" id="ARBA00022475"/>
    </source>
</evidence>
<feature type="domain" description="MotA/TolQ/ExbB proton channel" evidence="10">
    <location>
        <begin position="2"/>
        <end position="100"/>
    </location>
</feature>
<dbReference type="EMBL" id="ASJR01000009">
    <property type="protein sequence ID" value="ERP31846.1"/>
    <property type="molecule type" value="Genomic_DNA"/>
</dbReference>
<evidence type="ECO:0000256" key="5">
    <source>
        <dbReference type="ARBA" id="ARBA00022927"/>
    </source>
</evidence>